<dbReference type="EMBL" id="JAEHSL010000027">
    <property type="protein sequence ID" value="MBI6183085.1"/>
    <property type="molecule type" value="Genomic_DNA"/>
</dbReference>
<keyword evidence="3" id="KW-1185">Reference proteome</keyword>
<gene>
    <name evidence="2" type="ORF">JEQ07_22145</name>
</gene>
<evidence type="ECO:0000313" key="3">
    <source>
        <dbReference type="Proteomes" id="UP000639004"/>
    </source>
</evidence>
<name>A0ABS0TXI7_SERPR</name>
<comment type="caution">
    <text evidence="2">The sequence shown here is derived from an EMBL/GenBank/DDBJ whole genome shotgun (WGS) entry which is preliminary data.</text>
</comment>
<evidence type="ECO:0000313" key="2">
    <source>
        <dbReference type="EMBL" id="MBI6183085.1"/>
    </source>
</evidence>
<evidence type="ECO:0000256" key="1">
    <source>
        <dbReference type="SAM" id="SignalP"/>
    </source>
</evidence>
<keyword evidence="1" id="KW-0732">Signal</keyword>
<proteinExistence type="predicted"/>
<reference evidence="2 3" key="1">
    <citation type="submission" date="2020-12" db="EMBL/GenBank/DDBJ databases">
        <title>Enhanced detection system for hospital associated transmission using whole genome sequencing surveillance.</title>
        <authorList>
            <person name="Harrison L.H."/>
            <person name="Van Tyne D."/>
            <person name="Marsh J.W."/>
            <person name="Griffith M.P."/>
            <person name="Snyder D.J."/>
            <person name="Cooper V.S."/>
            <person name="Mustapha M."/>
        </authorList>
    </citation>
    <scope>NUCLEOTIDE SEQUENCE [LARGE SCALE GENOMIC DNA]</scope>
    <source>
        <strain evidence="2 3">SER00238</strain>
    </source>
</reference>
<dbReference type="RefSeq" id="WP_198642587.1">
    <property type="nucleotide sequence ID" value="NZ_JAEHSL010000027.1"/>
</dbReference>
<sequence length="98" mass="11159">MNQQMYTRVFCLAMLCSLLPACGDALNRLKGNFLKGCLQSGAPDPICRCTWDGIETHYGEETLLRIEQTQQWPEGFMQKSARLMAQCQRSESTYSNDE</sequence>
<organism evidence="2 3">
    <name type="scientific">Serratia proteamaculans</name>
    <dbReference type="NCBI Taxonomy" id="28151"/>
    <lineage>
        <taxon>Bacteria</taxon>
        <taxon>Pseudomonadati</taxon>
        <taxon>Pseudomonadota</taxon>
        <taxon>Gammaproteobacteria</taxon>
        <taxon>Enterobacterales</taxon>
        <taxon>Yersiniaceae</taxon>
        <taxon>Serratia</taxon>
    </lineage>
</organism>
<feature type="chain" id="PRO_5047092719" description="Lipoprotein" evidence="1">
    <location>
        <begin position="22"/>
        <end position="98"/>
    </location>
</feature>
<feature type="signal peptide" evidence="1">
    <location>
        <begin position="1"/>
        <end position="21"/>
    </location>
</feature>
<dbReference type="Proteomes" id="UP000639004">
    <property type="component" value="Unassembled WGS sequence"/>
</dbReference>
<evidence type="ECO:0008006" key="4">
    <source>
        <dbReference type="Google" id="ProtNLM"/>
    </source>
</evidence>
<protein>
    <recommendedName>
        <fullName evidence="4">Lipoprotein</fullName>
    </recommendedName>
</protein>
<accession>A0ABS0TXI7</accession>